<gene>
    <name evidence="1" type="ORF">M378DRAFT_13213</name>
</gene>
<reference evidence="1 2" key="1">
    <citation type="submission" date="2014-04" db="EMBL/GenBank/DDBJ databases">
        <title>Evolutionary Origins and Diversification of the Mycorrhizal Mutualists.</title>
        <authorList>
            <consortium name="DOE Joint Genome Institute"/>
            <consortium name="Mycorrhizal Genomics Consortium"/>
            <person name="Kohler A."/>
            <person name="Kuo A."/>
            <person name="Nagy L.G."/>
            <person name="Floudas D."/>
            <person name="Copeland A."/>
            <person name="Barry K.W."/>
            <person name="Cichocki N."/>
            <person name="Veneault-Fourrey C."/>
            <person name="LaButti K."/>
            <person name="Lindquist E.A."/>
            <person name="Lipzen A."/>
            <person name="Lundell T."/>
            <person name="Morin E."/>
            <person name="Murat C."/>
            <person name="Riley R."/>
            <person name="Ohm R."/>
            <person name="Sun H."/>
            <person name="Tunlid A."/>
            <person name="Henrissat B."/>
            <person name="Grigoriev I.V."/>
            <person name="Hibbett D.S."/>
            <person name="Martin F."/>
        </authorList>
    </citation>
    <scope>NUCLEOTIDE SEQUENCE [LARGE SCALE GENOMIC DNA]</scope>
    <source>
        <strain evidence="1 2">Koide BX008</strain>
    </source>
</reference>
<evidence type="ECO:0000313" key="1">
    <source>
        <dbReference type="EMBL" id="KIL61875.1"/>
    </source>
</evidence>
<accession>A0A0C2SFL0</accession>
<evidence type="ECO:0000313" key="2">
    <source>
        <dbReference type="Proteomes" id="UP000054549"/>
    </source>
</evidence>
<dbReference type="Proteomes" id="UP000054549">
    <property type="component" value="Unassembled WGS sequence"/>
</dbReference>
<dbReference type="OrthoDB" id="2425929at2759"/>
<protein>
    <submittedName>
        <fullName evidence="1">Uncharacterized protein</fullName>
    </submittedName>
</protein>
<dbReference type="InParanoid" id="A0A0C2SFL0"/>
<organism evidence="1 2">
    <name type="scientific">Amanita muscaria (strain Koide BX008)</name>
    <dbReference type="NCBI Taxonomy" id="946122"/>
    <lineage>
        <taxon>Eukaryota</taxon>
        <taxon>Fungi</taxon>
        <taxon>Dikarya</taxon>
        <taxon>Basidiomycota</taxon>
        <taxon>Agaricomycotina</taxon>
        <taxon>Agaricomycetes</taxon>
        <taxon>Agaricomycetidae</taxon>
        <taxon>Agaricales</taxon>
        <taxon>Pluteineae</taxon>
        <taxon>Amanitaceae</taxon>
        <taxon>Amanita</taxon>
    </lineage>
</organism>
<dbReference type="HOGENOM" id="CLU_2687302_0_0_1"/>
<dbReference type="EMBL" id="KN818278">
    <property type="protein sequence ID" value="KIL61875.1"/>
    <property type="molecule type" value="Genomic_DNA"/>
</dbReference>
<name>A0A0C2SFL0_AMAMK</name>
<keyword evidence="2" id="KW-1185">Reference proteome</keyword>
<sequence>MQAPVPDGYTYSAASWNDINGKPVVQLYRIYGMNHRWSGGASPLADGADIYTDPRGPSFTDITYKFFLDNPMSA</sequence>
<dbReference type="AlphaFoldDB" id="A0A0C2SFL0"/>
<proteinExistence type="predicted"/>